<feature type="site" description="Important for autoinhibition of adenylyltransferase activity" evidence="3">
    <location>
        <position position="64"/>
    </location>
</feature>
<dbReference type="PANTHER" id="PTHR13504:SF38">
    <property type="entry name" value="FIDO DOMAIN-CONTAINING PROTEIN"/>
    <property type="match status" value="1"/>
</dbReference>
<name>A0A0B4XSF0_9GAMM</name>
<feature type="domain" description="Fido" evidence="4">
    <location>
        <begin position="111"/>
        <end position="261"/>
    </location>
</feature>
<dbReference type="InterPro" id="IPR040198">
    <property type="entry name" value="Fido_containing"/>
</dbReference>
<dbReference type="RefSeq" id="WP_008733765.1">
    <property type="nucleotide sequence ID" value="NZ_CP004387.1"/>
</dbReference>
<reference evidence="5 6" key="1">
    <citation type="journal article" date="2012" name="J. Bacteriol.">
        <title>Genome sequence of an alkane-degrading bacterium, Alcanivorax pacificus type strain W11-5, isolated from deep sea sediment.</title>
        <authorList>
            <person name="Lai Q."/>
            <person name="Shao Z."/>
        </authorList>
    </citation>
    <scope>NUCLEOTIDE SEQUENCE [LARGE SCALE GENOMIC DNA]</scope>
    <source>
        <strain evidence="5 6">W11-5</strain>
    </source>
</reference>
<dbReference type="GO" id="GO:0005524">
    <property type="term" value="F:ATP binding"/>
    <property type="evidence" value="ECO:0007669"/>
    <property type="project" value="UniProtKB-KW"/>
</dbReference>
<dbReference type="HOGENOM" id="CLU_717192_0_0_6"/>
<dbReference type="KEGG" id="apac:S7S_14680"/>
<feature type="active site" evidence="1">
    <location>
        <position position="193"/>
    </location>
</feature>
<feature type="binding site" evidence="2">
    <location>
        <begin position="237"/>
        <end position="238"/>
    </location>
    <ligand>
        <name>ATP</name>
        <dbReference type="ChEBI" id="CHEBI:30616"/>
    </ligand>
</feature>
<dbReference type="Pfam" id="PF02661">
    <property type="entry name" value="Fic"/>
    <property type="match status" value="1"/>
</dbReference>
<gene>
    <name evidence="5" type="ORF">S7S_14680</name>
</gene>
<sequence length="382" mass="43681">MTKKGKEFPLRLVSPEFDSPLTDTLLELDHLRRLKLGGSTAPWMFFQLKNIFHILESIGSARIEGNRTTISEYIEQKIEHTEHSKERFSEIANVENAMNFIEDNIDEGAPLTHHFIRELHQLVVDDLGAEGDRTPGAYRTWNVEIHNAEHLPPEAHAVQPYMDELLGFINQDHPPKYDLLKTALAHHRFVWIHPFGNGNGRVVRLLTYALLIKYGFNVKQGKLLNPTAVFCNDRDRYYTCLSRADAGTDQALLEWCDYVLTGILGEITKLNKLLDAGFLRERILYPTIALSEARGYLTRPESRILQTGVHLQSFKAGDLSKAIDGLDARARTHRIAKMREAGFINTLTPGGRIYYVNFMNNYLMRSLIKVLEDQQFIPPIDN</sequence>
<keyword evidence="2" id="KW-0547">Nucleotide-binding</keyword>
<evidence type="ECO:0000259" key="4">
    <source>
        <dbReference type="PROSITE" id="PS51459"/>
    </source>
</evidence>
<evidence type="ECO:0000256" key="1">
    <source>
        <dbReference type="PIRSR" id="PIRSR640198-1"/>
    </source>
</evidence>
<dbReference type="EMBL" id="CP004387">
    <property type="protein sequence ID" value="AJD49348.1"/>
    <property type="molecule type" value="Genomic_DNA"/>
</dbReference>
<organism evidence="5 6">
    <name type="scientific">Isoalcanivorax pacificus W11-5</name>
    <dbReference type="NCBI Taxonomy" id="391936"/>
    <lineage>
        <taxon>Bacteria</taxon>
        <taxon>Pseudomonadati</taxon>
        <taxon>Pseudomonadota</taxon>
        <taxon>Gammaproteobacteria</taxon>
        <taxon>Oceanospirillales</taxon>
        <taxon>Alcanivoracaceae</taxon>
        <taxon>Isoalcanivorax</taxon>
    </lineage>
</organism>
<dbReference type="InterPro" id="IPR036597">
    <property type="entry name" value="Fido-like_dom_sf"/>
</dbReference>
<dbReference type="SUPFAM" id="SSF140931">
    <property type="entry name" value="Fic-like"/>
    <property type="match status" value="1"/>
</dbReference>
<keyword evidence="6" id="KW-1185">Reference proteome</keyword>
<dbReference type="AlphaFoldDB" id="A0A0B4XSF0"/>
<dbReference type="Gene3D" id="1.10.3290.10">
    <property type="entry name" value="Fido-like domain"/>
    <property type="match status" value="1"/>
</dbReference>
<evidence type="ECO:0000313" key="5">
    <source>
        <dbReference type="EMBL" id="AJD49348.1"/>
    </source>
</evidence>
<keyword evidence="2" id="KW-0067">ATP-binding</keyword>
<dbReference type="STRING" id="391936.S7S_14680"/>
<evidence type="ECO:0000256" key="2">
    <source>
        <dbReference type="PIRSR" id="PIRSR640198-2"/>
    </source>
</evidence>
<dbReference type="OrthoDB" id="9807853at2"/>
<evidence type="ECO:0000256" key="3">
    <source>
        <dbReference type="PIRSR" id="PIRSR640198-3"/>
    </source>
</evidence>
<proteinExistence type="predicted"/>
<dbReference type="PANTHER" id="PTHR13504">
    <property type="entry name" value="FIDO DOMAIN-CONTAINING PROTEIN DDB_G0283145"/>
    <property type="match status" value="1"/>
</dbReference>
<protein>
    <submittedName>
        <fullName evidence="5">Filamentation induced by cAMP protein fic</fullName>
    </submittedName>
</protein>
<dbReference type="InterPro" id="IPR003812">
    <property type="entry name" value="Fido"/>
</dbReference>
<dbReference type="PROSITE" id="PS51459">
    <property type="entry name" value="FIDO"/>
    <property type="match status" value="1"/>
</dbReference>
<evidence type="ECO:0000313" key="6">
    <source>
        <dbReference type="Proteomes" id="UP000006764"/>
    </source>
</evidence>
<accession>A0A0B4XSF0</accession>
<dbReference type="Proteomes" id="UP000006764">
    <property type="component" value="Chromosome"/>
</dbReference>